<evidence type="ECO:0000313" key="2">
    <source>
        <dbReference type="EMBL" id="PBK88396.1"/>
    </source>
</evidence>
<reference evidence="3" key="1">
    <citation type="journal article" date="2017" name="Nat. Ecol. Evol.">
        <title>Genome expansion and lineage-specific genetic innovations in the forest pathogenic fungi Armillaria.</title>
        <authorList>
            <person name="Sipos G."/>
            <person name="Prasanna A.N."/>
            <person name="Walter M.C."/>
            <person name="O'Connor E."/>
            <person name="Balint B."/>
            <person name="Krizsan K."/>
            <person name="Kiss B."/>
            <person name="Hess J."/>
            <person name="Varga T."/>
            <person name="Slot J."/>
            <person name="Riley R."/>
            <person name="Boka B."/>
            <person name="Rigling D."/>
            <person name="Barry K."/>
            <person name="Lee J."/>
            <person name="Mihaltcheva S."/>
            <person name="LaButti K."/>
            <person name="Lipzen A."/>
            <person name="Waldron R."/>
            <person name="Moloney N.M."/>
            <person name="Sperisen C."/>
            <person name="Kredics L."/>
            <person name="Vagvoelgyi C."/>
            <person name="Patrignani A."/>
            <person name="Fitzpatrick D."/>
            <person name="Nagy I."/>
            <person name="Doyle S."/>
            <person name="Anderson J.B."/>
            <person name="Grigoriev I.V."/>
            <person name="Gueldener U."/>
            <person name="Muensterkoetter M."/>
            <person name="Nagy L.G."/>
        </authorList>
    </citation>
    <scope>NUCLEOTIDE SEQUENCE [LARGE SCALE GENOMIC DNA]</scope>
    <source>
        <strain evidence="3">Ar21-2</strain>
    </source>
</reference>
<feature type="region of interest" description="Disordered" evidence="1">
    <location>
        <begin position="121"/>
        <end position="141"/>
    </location>
</feature>
<dbReference type="EMBL" id="KZ293673">
    <property type="protein sequence ID" value="PBK88396.1"/>
    <property type="molecule type" value="Genomic_DNA"/>
</dbReference>
<feature type="region of interest" description="Disordered" evidence="1">
    <location>
        <begin position="232"/>
        <end position="251"/>
    </location>
</feature>
<organism evidence="2 3">
    <name type="scientific">Armillaria gallica</name>
    <name type="common">Bulbous honey fungus</name>
    <name type="synonym">Armillaria bulbosa</name>
    <dbReference type="NCBI Taxonomy" id="47427"/>
    <lineage>
        <taxon>Eukaryota</taxon>
        <taxon>Fungi</taxon>
        <taxon>Dikarya</taxon>
        <taxon>Basidiomycota</taxon>
        <taxon>Agaricomycotina</taxon>
        <taxon>Agaricomycetes</taxon>
        <taxon>Agaricomycetidae</taxon>
        <taxon>Agaricales</taxon>
        <taxon>Marasmiineae</taxon>
        <taxon>Physalacriaceae</taxon>
        <taxon>Armillaria</taxon>
    </lineage>
</organism>
<proteinExistence type="predicted"/>
<sequence>MLSDEQKRHYHKTSYSLACSNPTKKLHPGQCNEFLASFTRRVLGVGNVIADNYAEAEVRARARLIGHVVRFRERTEHIQLQLLMPTNEELRCIVYASNRGIAIPLYAGEWRIHRDGLRKRSYSESLRSSETSPIRDHPKASTPRKLNAFFINRSMSLNFSPTLTAQAEKLKSDVSAYPDLLPARRYYSLTLAIPDHSLIIHRPAPDSSDGHGRWKGFLAMLVKTRPHSSICIQSGGARSRMSSRPREARNVQEGAKVYRGNPDREDRRGEQSVIAKTNIRTRYTTWYGIWVAGENVEIKIMALACARQMYPLHIVSAEEYGHSHKPFQKLDDDGFSGIFFLRHRFMTNQNFVHETPSYPRFMMIMVPETRRLYTLVSCLFAHATYGRGENGTFPLASPGEG</sequence>
<dbReference type="InParanoid" id="A0A2H3DLQ9"/>
<gene>
    <name evidence="2" type="ORF">ARMGADRAFT_1065597</name>
</gene>
<dbReference type="AlphaFoldDB" id="A0A2H3DLQ9"/>
<dbReference type="Proteomes" id="UP000217790">
    <property type="component" value="Unassembled WGS sequence"/>
</dbReference>
<evidence type="ECO:0000256" key="1">
    <source>
        <dbReference type="SAM" id="MobiDB-lite"/>
    </source>
</evidence>
<name>A0A2H3DLQ9_ARMGA</name>
<protein>
    <submittedName>
        <fullName evidence="2">Uncharacterized protein</fullName>
    </submittedName>
</protein>
<accession>A0A2H3DLQ9</accession>
<dbReference type="OrthoDB" id="10567807at2759"/>
<evidence type="ECO:0000313" key="3">
    <source>
        <dbReference type="Proteomes" id="UP000217790"/>
    </source>
</evidence>
<keyword evidence="3" id="KW-1185">Reference proteome</keyword>
<feature type="compositionally biased region" description="Low complexity" evidence="1">
    <location>
        <begin position="123"/>
        <end position="132"/>
    </location>
</feature>